<evidence type="ECO:0000313" key="3">
    <source>
        <dbReference type="Proteomes" id="UP000244441"/>
    </source>
</evidence>
<dbReference type="OrthoDB" id="751203at2"/>
<feature type="domain" description="NAD-dependent epimerase/dehydratase" evidence="1">
    <location>
        <begin position="8"/>
        <end position="188"/>
    </location>
</feature>
<keyword evidence="3" id="KW-1185">Reference proteome</keyword>
<protein>
    <submittedName>
        <fullName evidence="2">NAD(P)-dependent oxidoreductase</fullName>
    </submittedName>
</protein>
<dbReference type="InterPro" id="IPR036291">
    <property type="entry name" value="NAD(P)-bd_dom_sf"/>
</dbReference>
<dbReference type="RefSeq" id="WP_108604403.1">
    <property type="nucleotide sequence ID" value="NZ_CP026604.1"/>
</dbReference>
<dbReference type="KEGG" id="cate:C2869_18855"/>
<evidence type="ECO:0000313" key="2">
    <source>
        <dbReference type="EMBL" id="AWB68341.1"/>
    </source>
</evidence>
<organism evidence="2 3">
    <name type="scientific">Saccharobesus litoralis</name>
    <dbReference type="NCBI Taxonomy" id="2172099"/>
    <lineage>
        <taxon>Bacteria</taxon>
        <taxon>Pseudomonadati</taxon>
        <taxon>Pseudomonadota</taxon>
        <taxon>Gammaproteobacteria</taxon>
        <taxon>Alteromonadales</taxon>
        <taxon>Alteromonadaceae</taxon>
        <taxon>Saccharobesus</taxon>
    </lineage>
</organism>
<dbReference type="SUPFAM" id="SSF51735">
    <property type="entry name" value="NAD(P)-binding Rossmann-fold domains"/>
    <property type="match status" value="1"/>
</dbReference>
<proteinExistence type="predicted"/>
<accession>A0A2S0VVV1</accession>
<name>A0A2S0VVV1_9ALTE</name>
<dbReference type="PANTHER" id="PTHR40129">
    <property type="entry name" value="KETOPANTOATE REDUCTASE N-TERMINAL DOMAIN-CONTAINING PROTEIN"/>
    <property type="match status" value="1"/>
</dbReference>
<dbReference type="PANTHER" id="PTHR40129:SF2">
    <property type="entry name" value="KETOPANTOATE REDUCTASE N-TERMINAL DOMAIN-CONTAINING PROTEIN"/>
    <property type="match status" value="1"/>
</dbReference>
<dbReference type="EMBL" id="CP026604">
    <property type="protein sequence ID" value="AWB68341.1"/>
    <property type="molecule type" value="Genomic_DNA"/>
</dbReference>
<gene>
    <name evidence="2" type="ORF">C2869_18855</name>
</gene>
<reference evidence="2 3" key="1">
    <citation type="submission" date="2018-01" db="EMBL/GenBank/DDBJ databases">
        <title>Genome sequence of a Cantenovulum-like bacteria.</title>
        <authorList>
            <person name="Tan W.R."/>
            <person name="Lau N.-S."/>
            <person name="Go F."/>
            <person name="Amirul A.-A.A."/>
        </authorList>
    </citation>
    <scope>NUCLEOTIDE SEQUENCE [LARGE SCALE GENOMIC DNA]</scope>
    <source>
        <strain evidence="2 3">CCB-QB4</strain>
    </source>
</reference>
<dbReference type="Proteomes" id="UP000244441">
    <property type="component" value="Chromosome"/>
</dbReference>
<sequence length="280" mass="30460">MLTANSRVLIIGAGWLGLPLAKAMAKLGCQVHLTCTSAAKVESLKNEKLIAGVWPLLLDDNSQVHDIQKIIELSQADIVVGAFPPGFRKANSGDYATKWQLIAQACQVSKVKQLLMYSSTAVYPEQASICVESDALAFNDKAAKLLQAEQALQNFKGSTLVLRLAGLYGPNRHPGRFVKHMKAVSQIANANMIHLDDVIAASLYLLQLQPQSSPSVCNLVYPNQVSKAQFYQAAIQAYPVENMSFPPVDQTLGKTVSCQLLQQLGYQFVYADSLAAIQHC</sequence>
<dbReference type="InterPro" id="IPR001509">
    <property type="entry name" value="Epimerase_deHydtase"/>
</dbReference>
<dbReference type="AlphaFoldDB" id="A0A2S0VVV1"/>
<dbReference type="Pfam" id="PF01370">
    <property type="entry name" value="Epimerase"/>
    <property type="match status" value="1"/>
</dbReference>
<evidence type="ECO:0000259" key="1">
    <source>
        <dbReference type="Pfam" id="PF01370"/>
    </source>
</evidence>
<dbReference type="Gene3D" id="3.40.50.720">
    <property type="entry name" value="NAD(P)-binding Rossmann-like Domain"/>
    <property type="match status" value="1"/>
</dbReference>